<dbReference type="PROSITE" id="PS50930">
    <property type="entry name" value="HTH_LYTTR"/>
    <property type="match status" value="1"/>
</dbReference>
<dbReference type="SUPFAM" id="SSF52172">
    <property type="entry name" value="CheY-like"/>
    <property type="match status" value="1"/>
</dbReference>
<sequence length="234" mass="26627">MRKINCLVVDDEPIARDILKSHIGQLPGLHLQAMCKNAAEAYKALNGFPVDVLFLDIRMPVVTGTTFLRSLQKPPLVIFTTAYSEYAVEGFDLNAVDYLLKPVTFERFCQAVQKVRERIAGNDWPAARYEPASYLFIRQDTRLVKVDFDDICYIRGERDFCSIYLTNGKRMLAGSHLKLLNHALAPGQFMRVHRSYIVNLGKLRAIKGNMIEMCGTEIPIGSSFREELLRLLKI</sequence>
<dbReference type="GO" id="GO:0003677">
    <property type="term" value="F:DNA binding"/>
    <property type="evidence" value="ECO:0007669"/>
    <property type="project" value="InterPro"/>
</dbReference>
<dbReference type="SMART" id="SM00448">
    <property type="entry name" value="REC"/>
    <property type="match status" value="1"/>
</dbReference>
<dbReference type="PROSITE" id="PS50110">
    <property type="entry name" value="RESPONSE_REGULATORY"/>
    <property type="match status" value="1"/>
</dbReference>
<dbReference type="PANTHER" id="PTHR37299:SF1">
    <property type="entry name" value="STAGE 0 SPORULATION PROTEIN A HOMOLOG"/>
    <property type="match status" value="1"/>
</dbReference>
<dbReference type="GO" id="GO:0000156">
    <property type="term" value="F:phosphorelay response regulator activity"/>
    <property type="evidence" value="ECO:0007669"/>
    <property type="project" value="InterPro"/>
</dbReference>
<evidence type="ECO:0000259" key="2">
    <source>
        <dbReference type="PROSITE" id="PS50110"/>
    </source>
</evidence>
<dbReference type="InterPro" id="IPR007492">
    <property type="entry name" value="LytTR_DNA-bd_dom"/>
</dbReference>
<keyword evidence="1" id="KW-0597">Phosphoprotein</keyword>
<feature type="domain" description="Response regulatory" evidence="2">
    <location>
        <begin position="5"/>
        <end position="116"/>
    </location>
</feature>
<dbReference type="Gene3D" id="3.40.50.2300">
    <property type="match status" value="1"/>
</dbReference>
<dbReference type="AlphaFoldDB" id="A0AAU8FN04"/>
<reference evidence="4" key="1">
    <citation type="submission" date="2024-06" db="EMBL/GenBank/DDBJ databases">
        <title>Sequencing and assembly of the genome of Dyadobacter sp. strain 676, a symbiont of Cyamopsis tetragonoloba.</title>
        <authorList>
            <person name="Guro P."/>
            <person name="Sazanova A."/>
            <person name="Kuznetsova I."/>
            <person name="Belimov A."/>
            <person name="Safronova V."/>
        </authorList>
    </citation>
    <scope>NUCLEOTIDE SEQUENCE</scope>
    <source>
        <strain evidence="4">676</strain>
    </source>
</reference>
<dbReference type="InterPro" id="IPR001789">
    <property type="entry name" value="Sig_transdc_resp-reg_receiver"/>
</dbReference>
<feature type="domain" description="HTH LytTR-type" evidence="3">
    <location>
        <begin position="135"/>
        <end position="234"/>
    </location>
</feature>
<dbReference type="EMBL" id="CP159289">
    <property type="protein sequence ID" value="XCH24928.1"/>
    <property type="molecule type" value="Genomic_DNA"/>
</dbReference>
<dbReference type="SMART" id="SM00850">
    <property type="entry name" value="LytTR"/>
    <property type="match status" value="1"/>
</dbReference>
<evidence type="ECO:0000313" key="4">
    <source>
        <dbReference type="EMBL" id="XCH24928.1"/>
    </source>
</evidence>
<dbReference type="InterPro" id="IPR046947">
    <property type="entry name" value="LytR-like"/>
</dbReference>
<dbReference type="Gene3D" id="2.40.50.1020">
    <property type="entry name" value="LytTr DNA-binding domain"/>
    <property type="match status" value="1"/>
</dbReference>
<feature type="modified residue" description="4-aspartylphosphate" evidence="1">
    <location>
        <position position="56"/>
    </location>
</feature>
<evidence type="ECO:0000259" key="3">
    <source>
        <dbReference type="PROSITE" id="PS50930"/>
    </source>
</evidence>
<dbReference type="Pfam" id="PF00072">
    <property type="entry name" value="Response_reg"/>
    <property type="match status" value="1"/>
</dbReference>
<name>A0AAU8FN04_9BACT</name>
<proteinExistence type="predicted"/>
<dbReference type="InterPro" id="IPR011006">
    <property type="entry name" value="CheY-like_superfamily"/>
</dbReference>
<dbReference type="Pfam" id="PF04397">
    <property type="entry name" value="LytTR"/>
    <property type="match status" value="1"/>
</dbReference>
<organism evidence="4">
    <name type="scientific">Dyadobacter sp. 676</name>
    <dbReference type="NCBI Taxonomy" id="3088362"/>
    <lineage>
        <taxon>Bacteria</taxon>
        <taxon>Pseudomonadati</taxon>
        <taxon>Bacteroidota</taxon>
        <taxon>Cytophagia</taxon>
        <taxon>Cytophagales</taxon>
        <taxon>Spirosomataceae</taxon>
        <taxon>Dyadobacter</taxon>
    </lineage>
</organism>
<protein>
    <submittedName>
        <fullName evidence="4">Response regulator transcription factor</fullName>
    </submittedName>
</protein>
<accession>A0AAU8FN04</accession>
<dbReference type="PANTHER" id="PTHR37299">
    <property type="entry name" value="TRANSCRIPTIONAL REGULATOR-RELATED"/>
    <property type="match status" value="1"/>
</dbReference>
<dbReference type="RefSeq" id="WP_353720235.1">
    <property type="nucleotide sequence ID" value="NZ_CP159289.1"/>
</dbReference>
<gene>
    <name evidence="4" type="ORF">ABV298_00405</name>
</gene>
<evidence type="ECO:0000256" key="1">
    <source>
        <dbReference type="PROSITE-ProRule" id="PRU00169"/>
    </source>
</evidence>